<reference evidence="2 3" key="1">
    <citation type="submission" date="2019-06" db="EMBL/GenBank/DDBJ databases">
        <title>A chromosomal-level reference genome of Carpinus fangiana (Coryloideae, Betulaceae).</title>
        <authorList>
            <person name="Yang X."/>
            <person name="Wang Z."/>
            <person name="Zhang L."/>
            <person name="Hao G."/>
            <person name="Liu J."/>
            <person name="Yang Y."/>
        </authorList>
    </citation>
    <scope>NUCLEOTIDE SEQUENCE [LARGE SCALE GENOMIC DNA]</scope>
    <source>
        <strain evidence="2">Cfa_2016G</strain>
        <tissue evidence="2">Leaf</tissue>
    </source>
</reference>
<organism evidence="2 3">
    <name type="scientific">Carpinus fangiana</name>
    <dbReference type="NCBI Taxonomy" id="176857"/>
    <lineage>
        <taxon>Eukaryota</taxon>
        <taxon>Viridiplantae</taxon>
        <taxon>Streptophyta</taxon>
        <taxon>Embryophyta</taxon>
        <taxon>Tracheophyta</taxon>
        <taxon>Spermatophyta</taxon>
        <taxon>Magnoliopsida</taxon>
        <taxon>eudicotyledons</taxon>
        <taxon>Gunneridae</taxon>
        <taxon>Pentapetalae</taxon>
        <taxon>rosids</taxon>
        <taxon>fabids</taxon>
        <taxon>Fagales</taxon>
        <taxon>Betulaceae</taxon>
        <taxon>Carpinus</taxon>
    </lineage>
</organism>
<evidence type="ECO:0000313" key="2">
    <source>
        <dbReference type="EMBL" id="KAE8099515.1"/>
    </source>
</evidence>
<dbReference type="EMBL" id="CM017327">
    <property type="protein sequence ID" value="KAE8099515.1"/>
    <property type="molecule type" value="Genomic_DNA"/>
</dbReference>
<accession>A0A5N6RL65</accession>
<gene>
    <name evidence="2" type="ORF">FH972_017493</name>
</gene>
<protein>
    <submittedName>
        <fullName evidence="2">Uncharacterized protein</fullName>
    </submittedName>
</protein>
<dbReference type="OrthoDB" id="1189575at2759"/>
<proteinExistence type="predicted"/>
<feature type="region of interest" description="Disordered" evidence="1">
    <location>
        <begin position="1"/>
        <end position="20"/>
    </location>
</feature>
<sequence length="66" mass="7132">MAATGGTTIPSSRGNARLPPQRGQIKVKIISKLFEIVVRAASKAGRGICRKKKVTEEVVMAQKEHC</sequence>
<name>A0A5N6RL65_9ROSI</name>
<dbReference type="Proteomes" id="UP000327013">
    <property type="component" value="Chromosome 7"/>
</dbReference>
<evidence type="ECO:0000256" key="1">
    <source>
        <dbReference type="SAM" id="MobiDB-lite"/>
    </source>
</evidence>
<feature type="compositionally biased region" description="Polar residues" evidence="1">
    <location>
        <begin position="1"/>
        <end position="14"/>
    </location>
</feature>
<dbReference type="AlphaFoldDB" id="A0A5N6RL65"/>
<evidence type="ECO:0000313" key="3">
    <source>
        <dbReference type="Proteomes" id="UP000327013"/>
    </source>
</evidence>
<keyword evidence="3" id="KW-1185">Reference proteome</keyword>